<evidence type="ECO:0000313" key="3">
    <source>
        <dbReference type="WormBase" id="T16D1.1"/>
    </source>
</evidence>
<organism evidence="1 2">
    <name type="scientific">Caenorhabditis elegans</name>
    <dbReference type="NCBI Taxonomy" id="6239"/>
    <lineage>
        <taxon>Eukaryota</taxon>
        <taxon>Metazoa</taxon>
        <taxon>Ecdysozoa</taxon>
        <taxon>Nematoda</taxon>
        <taxon>Chromadorea</taxon>
        <taxon>Rhabditida</taxon>
        <taxon>Rhabditina</taxon>
        <taxon>Rhabditomorpha</taxon>
        <taxon>Rhabditoidea</taxon>
        <taxon>Rhabditidae</taxon>
        <taxon>Peloderinae</taxon>
        <taxon>Caenorhabditis</taxon>
    </lineage>
</organism>
<accession>Q22526</accession>
<reference evidence="1 2" key="1">
    <citation type="journal article" date="1998" name="Science">
        <title>Genome sequence of the nematode C. elegans: a platform for investigating biology.</title>
        <authorList>
            <consortium name="The C. elegans sequencing consortium"/>
            <person name="Sulson J.E."/>
            <person name="Waterston R."/>
        </authorList>
    </citation>
    <scope>NUCLEOTIDE SEQUENCE [LARGE SCALE GENOMIC DNA]</scope>
    <source>
        <strain evidence="1 2">Bristol N2</strain>
    </source>
</reference>
<sequence length="92" mass="10989">MEILRQVSSGTCQIQRAATTFISNVGSEEIIEERKQWTLDGHLLGHFQRRCEENLRCCDNVMELRAVELRWRYCEVYEGFLNFFFKICFVFV</sequence>
<dbReference type="GeneID" id="188550"/>
<name>Q22526_CAEEL</name>
<dbReference type="CTD" id="188550"/>
<dbReference type="PIR" id="T16884">
    <property type="entry name" value="T16884"/>
</dbReference>
<dbReference type="HOGENOM" id="CLU_2415285_0_0_1"/>
<dbReference type="InParanoid" id="Q22526"/>
<dbReference type="STRING" id="6239.T16D1.1.1"/>
<dbReference type="AGR" id="WB:WBGene00020539"/>
<dbReference type="PaxDb" id="6239-T16D1.1"/>
<dbReference type="RefSeq" id="NP_494985.1">
    <property type="nucleotide sequence ID" value="NM_062584.1"/>
</dbReference>
<evidence type="ECO:0000313" key="2">
    <source>
        <dbReference type="Proteomes" id="UP000001940"/>
    </source>
</evidence>
<dbReference type="Bgee" id="WBGene00020539">
    <property type="expression patterns" value="Expressed in larva and 1 other cell type or tissue"/>
</dbReference>
<evidence type="ECO:0000313" key="1">
    <source>
        <dbReference type="EMBL" id="CCD68011.1"/>
    </source>
</evidence>
<dbReference type="UCSC" id="T16D1.1">
    <property type="organism name" value="c. elegans"/>
</dbReference>
<dbReference type="Proteomes" id="UP000001940">
    <property type="component" value="Chromosome II"/>
</dbReference>
<dbReference type="WormBase" id="T16D1.1">
    <property type="protein sequence ID" value="CE04968"/>
    <property type="gene ID" value="WBGene00020539"/>
</dbReference>
<proteinExistence type="predicted"/>
<gene>
    <name evidence="1" type="ORF">CELE_T16D1.1</name>
    <name evidence="1 3" type="ORF">T16D1.1</name>
</gene>
<dbReference type="EMBL" id="BX284602">
    <property type="protein sequence ID" value="CCD68011.1"/>
    <property type="molecule type" value="Genomic_DNA"/>
</dbReference>
<protein>
    <submittedName>
        <fullName evidence="1">DUF19 domain-containing protein</fullName>
    </submittedName>
</protein>
<dbReference type="KEGG" id="cel:CELE_T16D1.1"/>
<dbReference type="AlphaFoldDB" id="Q22526"/>
<keyword evidence="2" id="KW-1185">Reference proteome</keyword>